<dbReference type="Pfam" id="PF03861">
    <property type="entry name" value="ANTAR"/>
    <property type="match status" value="1"/>
</dbReference>
<proteinExistence type="predicted"/>
<dbReference type="InterPro" id="IPR036388">
    <property type="entry name" value="WH-like_DNA-bd_sf"/>
</dbReference>
<feature type="domain" description="ANTAR" evidence="1">
    <location>
        <begin position="1"/>
        <end position="49"/>
    </location>
</feature>
<dbReference type="RefSeq" id="WP_134433335.1">
    <property type="nucleotide sequence ID" value="NZ_SOGQ01000094.1"/>
</dbReference>
<gene>
    <name evidence="2" type="ORF">E3T28_16465</name>
</gene>
<feature type="non-terminal residue" evidence="2">
    <location>
        <position position="49"/>
    </location>
</feature>
<evidence type="ECO:0000313" key="3">
    <source>
        <dbReference type="Proteomes" id="UP000297853"/>
    </source>
</evidence>
<organism evidence="2 3">
    <name type="scientific">Cryobacterium sinapicolor</name>
    <dbReference type="NCBI Taxonomy" id="1259236"/>
    <lineage>
        <taxon>Bacteria</taxon>
        <taxon>Bacillati</taxon>
        <taxon>Actinomycetota</taxon>
        <taxon>Actinomycetes</taxon>
        <taxon>Micrococcales</taxon>
        <taxon>Microbacteriaceae</taxon>
        <taxon>Cryobacterium</taxon>
    </lineage>
</organism>
<dbReference type="PROSITE" id="PS50921">
    <property type="entry name" value="ANTAR"/>
    <property type="match status" value="1"/>
</dbReference>
<keyword evidence="3" id="KW-1185">Reference proteome</keyword>
<name>A0ABY2ISS6_9MICO</name>
<sequence length="49" mass="5591">MAERRHAVRRPVRRILIEQAKGVVSESAGLTMDEAFAALRKYARDHNLT</sequence>
<dbReference type="Proteomes" id="UP000297853">
    <property type="component" value="Unassembled WGS sequence"/>
</dbReference>
<comment type="caution">
    <text evidence="2">The sequence shown here is derived from an EMBL/GenBank/DDBJ whole genome shotgun (WGS) entry which is preliminary data.</text>
</comment>
<dbReference type="Gene3D" id="1.10.10.10">
    <property type="entry name" value="Winged helix-like DNA-binding domain superfamily/Winged helix DNA-binding domain"/>
    <property type="match status" value="1"/>
</dbReference>
<evidence type="ECO:0000259" key="1">
    <source>
        <dbReference type="PROSITE" id="PS50921"/>
    </source>
</evidence>
<evidence type="ECO:0000313" key="2">
    <source>
        <dbReference type="EMBL" id="TFC93498.1"/>
    </source>
</evidence>
<reference evidence="2 3" key="1">
    <citation type="submission" date="2019-03" db="EMBL/GenBank/DDBJ databases">
        <title>Genomics of glacier-inhabiting Cryobacterium strains.</title>
        <authorList>
            <person name="Liu Q."/>
            <person name="Xin Y.-H."/>
        </authorList>
    </citation>
    <scope>NUCLEOTIDE SEQUENCE [LARGE SCALE GENOMIC DNA]</scope>
    <source>
        <strain evidence="2 3">TMT1-23-1</strain>
    </source>
</reference>
<dbReference type="InterPro" id="IPR005561">
    <property type="entry name" value="ANTAR"/>
</dbReference>
<accession>A0ABY2ISS6</accession>
<protein>
    <submittedName>
        <fullName evidence="2">ANTAR domain-containing protein</fullName>
    </submittedName>
</protein>
<dbReference type="EMBL" id="SOGQ01000094">
    <property type="protein sequence ID" value="TFC93498.1"/>
    <property type="molecule type" value="Genomic_DNA"/>
</dbReference>
<dbReference type="SMART" id="SM01012">
    <property type="entry name" value="ANTAR"/>
    <property type="match status" value="1"/>
</dbReference>